<keyword evidence="10" id="KW-0249">Electron transport</keyword>
<dbReference type="STRING" id="36022.A0A1V2L3A0"/>
<feature type="binding site" evidence="17">
    <location>
        <position position="195"/>
    </location>
    <ligand>
        <name>FAD</name>
        <dbReference type="ChEBI" id="CHEBI:57692"/>
    </ligand>
</feature>
<dbReference type="GO" id="GO:0016972">
    <property type="term" value="F:thiol oxidase activity"/>
    <property type="evidence" value="ECO:0007669"/>
    <property type="project" value="InterPro"/>
</dbReference>
<dbReference type="GO" id="GO:0005789">
    <property type="term" value="C:endoplasmic reticulum membrane"/>
    <property type="evidence" value="ECO:0007669"/>
    <property type="project" value="UniProtKB-SubCell"/>
</dbReference>
<evidence type="ECO:0000256" key="5">
    <source>
        <dbReference type="ARBA" id="ARBA00022448"/>
    </source>
</evidence>
<reference evidence="21" key="1">
    <citation type="journal article" date="2017" name="Genome Announc.">
        <title>Genome sequences of Cyberlindnera fabianii 65, Pichia kudriavzevii 129, and Saccharomyces cerevisiae 131 isolated from fermented masau fruits in Zimbabwe.</title>
        <authorList>
            <person name="van Rijswijck I.M.H."/>
            <person name="Derks M.F.L."/>
            <person name="Abee T."/>
            <person name="de Ridder D."/>
            <person name="Smid E.J."/>
        </authorList>
    </citation>
    <scope>NUCLEOTIDE SEQUENCE [LARGE SCALE GENOMIC DNA]</scope>
    <source>
        <strain evidence="21">65</strain>
    </source>
</reference>
<evidence type="ECO:0000256" key="15">
    <source>
        <dbReference type="ARBA" id="ARBA00023284"/>
    </source>
</evidence>
<evidence type="ECO:0000256" key="12">
    <source>
        <dbReference type="ARBA" id="ARBA00023136"/>
    </source>
</evidence>
<evidence type="ECO:0000256" key="11">
    <source>
        <dbReference type="ARBA" id="ARBA00023002"/>
    </source>
</evidence>
<keyword evidence="7 19" id="KW-0732">Signal</keyword>
<dbReference type="GO" id="GO:0015035">
    <property type="term" value="F:protein-disulfide reductase activity"/>
    <property type="evidence" value="ECO:0007669"/>
    <property type="project" value="InterPro"/>
</dbReference>
<keyword evidence="21" id="KW-1185">Reference proteome</keyword>
<dbReference type="PANTHER" id="PTHR12613:SF0">
    <property type="entry name" value="ERO1-LIKE PROTEIN"/>
    <property type="match status" value="1"/>
</dbReference>
<evidence type="ECO:0000256" key="7">
    <source>
        <dbReference type="ARBA" id="ARBA00022729"/>
    </source>
</evidence>
<dbReference type="GO" id="GO:0071949">
    <property type="term" value="F:FAD binding"/>
    <property type="evidence" value="ECO:0007669"/>
    <property type="project" value="InterPro"/>
</dbReference>
<evidence type="ECO:0000256" key="19">
    <source>
        <dbReference type="SAM" id="SignalP"/>
    </source>
</evidence>
<evidence type="ECO:0000256" key="1">
    <source>
        <dbReference type="ARBA" id="ARBA00001974"/>
    </source>
</evidence>
<comment type="similarity">
    <text evidence="3">Belongs to the EROs family.</text>
</comment>
<feature type="binding site" evidence="17">
    <location>
        <position position="224"/>
    </location>
    <ligand>
        <name>FAD</name>
        <dbReference type="ChEBI" id="CHEBI:57692"/>
    </ligand>
</feature>
<proteinExistence type="inferred from homology"/>
<dbReference type="PIRSF" id="PIRSF017205">
    <property type="entry name" value="ERO1"/>
    <property type="match status" value="1"/>
</dbReference>
<feature type="disulfide bond" description="Redox-active" evidence="18">
    <location>
        <begin position="83"/>
        <end position="88"/>
    </location>
</feature>
<evidence type="ECO:0000256" key="4">
    <source>
        <dbReference type="ARBA" id="ARBA00011802"/>
    </source>
</evidence>
<protein>
    <submittedName>
        <fullName evidence="20">Endoplasmic oxidoreductin-1</fullName>
    </submittedName>
</protein>
<evidence type="ECO:0000256" key="6">
    <source>
        <dbReference type="ARBA" id="ARBA00022630"/>
    </source>
</evidence>
<comment type="subcellular location">
    <subcellularLocation>
        <location evidence="2">Endoplasmic reticulum membrane</location>
        <topology evidence="2">Peripheral membrane protein</topology>
        <orientation evidence="2">Lumenal side</orientation>
    </subcellularLocation>
</comment>
<dbReference type="OMA" id="NENCFTR"/>
<evidence type="ECO:0000256" key="8">
    <source>
        <dbReference type="ARBA" id="ARBA00022824"/>
    </source>
</evidence>
<keyword evidence="8" id="KW-0256">Endoplasmic reticulum</keyword>
<feature type="signal peptide" evidence="19">
    <location>
        <begin position="1"/>
        <end position="19"/>
    </location>
</feature>
<dbReference type="InterPro" id="IPR007266">
    <property type="entry name" value="Ero1"/>
</dbReference>
<feature type="binding site" evidence="17">
    <location>
        <position position="155"/>
    </location>
    <ligand>
        <name>FAD</name>
        <dbReference type="ChEBI" id="CHEBI:57692"/>
    </ligand>
</feature>
<comment type="caution">
    <text evidence="20">The sequence shown here is derived from an EMBL/GenBank/DDBJ whole genome shotgun (WGS) entry which is preliminary data.</text>
</comment>
<evidence type="ECO:0000256" key="3">
    <source>
        <dbReference type="ARBA" id="ARBA00008277"/>
    </source>
</evidence>
<keyword evidence="5" id="KW-0813">Transport</keyword>
<keyword evidence="15" id="KW-0676">Redox-active center</keyword>
<evidence type="ECO:0000256" key="9">
    <source>
        <dbReference type="ARBA" id="ARBA00022827"/>
    </source>
</evidence>
<keyword evidence="6" id="KW-0285">Flavoprotein</keyword>
<dbReference type="SUPFAM" id="SSF110019">
    <property type="entry name" value="ERO1-like"/>
    <property type="match status" value="1"/>
</dbReference>
<evidence type="ECO:0000256" key="2">
    <source>
        <dbReference type="ARBA" id="ARBA00004367"/>
    </source>
</evidence>
<name>A0A1V2L3A0_CYBFA</name>
<feature type="chain" id="PRO_5012346817" evidence="19">
    <location>
        <begin position="20"/>
        <end position="497"/>
    </location>
</feature>
<keyword evidence="13 18" id="KW-1015">Disulfide bond</keyword>
<organism evidence="20 21">
    <name type="scientific">Cyberlindnera fabianii</name>
    <name type="common">Yeast</name>
    <name type="synonym">Hansenula fabianii</name>
    <dbReference type="NCBI Taxonomy" id="36022"/>
    <lineage>
        <taxon>Eukaryota</taxon>
        <taxon>Fungi</taxon>
        <taxon>Dikarya</taxon>
        <taxon>Ascomycota</taxon>
        <taxon>Saccharomycotina</taxon>
        <taxon>Saccharomycetes</taxon>
        <taxon>Phaffomycetales</taxon>
        <taxon>Phaffomycetaceae</taxon>
        <taxon>Cyberlindnera</taxon>
    </lineage>
</organism>
<evidence type="ECO:0000256" key="13">
    <source>
        <dbReference type="ARBA" id="ARBA00023157"/>
    </source>
</evidence>
<sequence length="497" mass="57722">MRADLLVAFSALSPVLAAAGSLFSIDTDELLSNSCCDLTYAQINTVNERVRPKLAQLVTEDYFKHYKFNIDMNCPFFECQSICFSPGCQLDLDVHTQDYDLDLENDNKLGDLNEDSFLDLLCPTDNQNNVIKSEEWCEFNDKNGVIIDITRNPERFTGYIPTPEQNIWQMIYQHHLEGECPMEQQVFYQIISGFHSSVSTHLSNEYYNNVTNTWEPNLELFNFKVGDHPERVANIYFNYALISRAILKLEPYLPEITFNQHNSANNQQIKSEIKQILHELPHDLDVFNENLVFQDHGIRDDFKAKFKNVTKLMDCVTCDRCRLWGKIQSMGYATALKILFENPKSIKSLQKNEIMSLFNTFDRLTKSIQSIQNFNHLQALKDASADQEKEEQFKAPLFDDYEDDLLDIAEDQSEEPLEEYVPKDGKSVKTAFWEEIDAVWGAIKFIFQSYIDLPHNLKNYVLYHGYVMWAKFIGDRDFSAQKNEEYLHNIVAATLNH</sequence>
<dbReference type="VEuPathDB" id="FungiDB:BON22_3617"/>
<feature type="active site" description="Nucleophile" evidence="16">
    <location>
        <position position="318"/>
    </location>
</feature>
<dbReference type="PANTHER" id="PTHR12613">
    <property type="entry name" value="ERO1-RELATED"/>
    <property type="match status" value="1"/>
</dbReference>
<dbReference type="Proteomes" id="UP000189513">
    <property type="component" value="Unassembled WGS sequence"/>
</dbReference>
<feature type="disulfide bond" description="Redox-active" evidence="18">
    <location>
        <begin position="318"/>
        <end position="321"/>
    </location>
</feature>
<evidence type="ECO:0000313" key="20">
    <source>
        <dbReference type="EMBL" id="ONH66372.1"/>
    </source>
</evidence>
<keyword evidence="11" id="KW-0560">Oxidoreductase</keyword>
<comment type="subunit">
    <text evidence="4">May function both as a monomer and a homodimer.</text>
</comment>
<feature type="binding site" evidence="17">
    <location>
        <position position="157"/>
    </location>
    <ligand>
        <name>FAD</name>
        <dbReference type="ChEBI" id="CHEBI:57692"/>
    </ligand>
</feature>
<evidence type="ECO:0000256" key="17">
    <source>
        <dbReference type="PIRSR" id="PIRSR017205-2"/>
    </source>
</evidence>
<keyword evidence="9 17" id="KW-0274">FAD</keyword>
<feature type="binding site" evidence="17">
    <location>
        <position position="192"/>
    </location>
    <ligand>
        <name>FAD</name>
        <dbReference type="ChEBI" id="CHEBI:57692"/>
    </ligand>
</feature>
<evidence type="ECO:0000256" key="10">
    <source>
        <dbReference type="ARBA" id="ARBA00022982"/>
    </source>
</evidence>
<evidence type="ECO:0000313" key="21">
    <source>
        <dbReference type="Proteomes" id="UP000189513"/>
    </source>
</evidence>
<dbReference type="GO" id="GO:0034975">
    <property type="term" value="P:protein folding in endoplasmic reticulum"/>
    <property type="evidence" value="ECO:0007669"/>
    <property type="project" value="InterPro"/>
</dbReference>
<dbReference type="EMBL" id="MPUK01000007">
    <property type="protein sequence ID" value="ONH66372.1"/>
    <property type="molecule type" value="Genomic_DNA"/>
</dbReference>
<keyword evidence="14" id="KW-0325">Glycoprotein</keyword>
<dbReference type="InterPro" id="IPR037192">
    <property type="entry name" value="ERO1-like_sf"/>
</dbReference>
<keyword evidence="12" id="KW-0472">Membrane</keyword>
<accession>A0A1V2L3A0</accession>
<comment type="cofactor">
    <cofactor evidence="1 17">
        <name>FAD</name>
        <dbReference type="ChEBI" id="CHEBI:57692"/>
    </cofactor>
</comment>
<gene>
    <name evidence="20" type="ORF">BON22_3617</name>
</gene>
<feature type="active site" evidence="16">
    <location>
        <position position="321"/>
    </location>
</feature>
<dbReference type="AlphaFoldDB" id="A0A1V2L3A0"/>
<feature type="binding site" evidence="17">
    <location>
        <position position="168"/>
    </location>
    <ligand>
        <name>FAD</name>
        <dbReference type="ChEBI" id="CHEBI:57692"/>
    </ligand>
</feature>
<evidence type="ECO:0000256" key="16">
    <source>
        <dbReference type="PIRSR" id="PIRSR017205-1"/>
    </source>
</evidence>
<evidence type="ECO:0000256" key="18">
    <source>
        <dbReference type="PIRSR" id="PIRSR017205-3"/>
    </source>
</evidence>
<evidence type="ECO:0000256" key="14">
    <source>
        <dbReference type="ARBA" id="ARBA00023180"/>
    </source>
</evidence>
<dbReference type="Pfam" id="PF04137">
    <property type="entry name" value="ERO1"/>
    <property type="match status" value="1"/>
</dbReference>